<dbReference type="SUPFAM" id="SSF57850">
    <property type="entry name" value="RING/U-box"/>
    <property type="match status" value="1"/>
</dbReference>
<keyword evidence="10" id="KW-1185">Reference proteome</keyword>
<comment type="caution">
    <text evidence="9">The sequence shown here is derived from an EMBL/GenBank/DDBJ whole genome shotgun (WGS) entry which is preliminary data.</text>
</comment>
<protein>
    <recommendedName>
        <fullName evidence="2">RING-type E3 ubiquitin transferase</fullName>
        <ecNumber evidence="2">2.3.2.27</ecNumber>
    </recommendedName>
</protein>
<feature type="domain" description="RING-type" evidence="8">
    <location>
        <begin position="46"/>
        <end position="87"/>
    </location>
</feature>
<evidence type="ECO:0000259" key="8">
    <source>
        <dbReference type="PROSITE" id="PS50089"/>
    </source>
</evidence>
<evidence type="ECO:0000256" key="4">
    <source>
        <dbReference type="ARBA" id="ARBA00022771"/>
    </source>
</evidence>
<dbReference type="InterPro" id="IPR011016">
    <property type="entry name" value="Znf_RING-CH"/>
</dbReference>
<dbReference type="InterPro" id="IPR001841">
    <property type="entry name" value="Znf_RING"/>
</dbReference>
<name>A0ABR2RFS8_9ROSI</name>
<dbReference type="Gene3D" id="3.30.40.10">
    <property type="entry name" value="Zinc/RING finger domain, C3HC4 (zinc finger)"/>
    <property type="match status" value="1"/>
</dbReference>
<evidence type="ECO:0000313" key="9">
    <source>
        <dbReference type="EMBL" id="KAK9011604.1"/>
    </source>
</evidence>
<dbReference type="PROSITE" id="PS50089">
    <property type="entry name" value="ZF_RING_2"/>
    <property type="match status" value="1"/>
</dbReference>
<organism evidence="9 10">
    <name type="scientific">Hibiscus sabdariffa</name>
    <name type="common">roselle</name>
    <dbReference type="NCBI Taxonomy" id="183260"/>
    <lineage>
        <taxon>Eukaryota</taxon>
        <taxon>Viridiplantae</taxon>
        <taxon>Streptophyta</taxon>
        <taxon>Embryophyta</taxon>
        <taxon>Tracheophyta</taxon>
        <taxon>Spermatophyta</taxon>
        <taxon>Magnoliopsida</taxon>
        <taxon>eudicotyledons</taxon>
        <taxon>Gunneridae</taxon>
        <taxon>Pentapetalae</taxon>
        <taxon>rosids</taxon>
        <taxon>malvids</taxon>
        <taxon>Malvales</taxon>
        <taxon>Malvaceae</taxon>
        <taxon>Malvoideae</taxon>
        <taxon>Hibiscus</taxon>
    </lineage>
</organism>
<dbReference type="CDD" id="cd16454">
    <property type="entry name" value="RING-H2_PA-TM-RING"/>
    <property type="match status" value="1"/>
</dbReference>
<dbReference type="EMBL" id="JBBPBN010000023">
    <property type="protein sequence ID" value="KAK9011604.1"/>
    <property type="molecule type" value="Genomic_DNA"/>
</dbReference>
<proteinExistence type="predicted"/>
<dbReference type="PANTHER" id="PTHR15710">
    <property type="entry name" value="E3 UBIQUITIN-PROTEIN LIGASE PRAJA"/>
    <property type="match status" value="1"/>
</dbReference>
<reference evidence="9 10" key="1">
    <citation type="journal article" date="2024" name="G3 (Bethesda)">
        <title>Genome assembly of Hibiscus sabdariffa L. provides insights into metabolisms of medicinal natural products.</title>
        <authorList>
            <person name="Kim T."/>
        </authorList>
    </citation>
    <scope>NUCLEOTIDE SEQUENCE [LARGE SCALE GENOMIC DNA]</scope>
    <source>
        <strain evidence="9">TK-2024</strain>
        <tissue evidence="9">Old leaves</tissue>
    </source>
</reference>
<dbReference type="Proteomes" id="UP001396334">
    <property type="component" value="Unassembled WGS sequence"/>
</dbReference>
<keyword evidence="4 6" id="KW-0863">Zinc-finger</keyword>
<feature type="region of interest" description="Disordered" evidence="7">
    <location>
        <begin position="1"/>
        <end position="30"/>
    </location>
</feature>
<evidence type="ECO:0000256" key="5">
    <source>
        <dbReference type="ARBA" id="ARBA00022833"/>
    </source>
</evidence>
<dbReference type="PANTHER" id="PTHR15710:SF184">
    <property type="entry name" value="RING_U-BOX SUPERFAMILY PROTEIN"/>
    <property type="match status" value="1"/>
</dbReference>
<dbReference type="Pfam" id="PF13639">
    <property type="entry name" value="zf-RING_2"/>
    <property type="match status" value="1"/>
</dbReference>
<evidence type="ECO:0000313" key="10">
    <source>
        <dbReference type="Proteomes" id="UP001396334"/>
    </source>
</evidence>
<evidence type="ECO:0000256" key="1">
    <source>
        <dbReference type="ARBA" id="ARBA00000900"/>
    </source>
</evidence>
<dbReference type="InterPro" id="IPR013083">
    <property type="entry name" value="Znf_RING/FYVE/PHD"/>
</dbReference>
<dbReference type="SMART" id="SM00184">
    <property type="entry name" value="RING"/>
    <property type="match status" value="1"/>
</dbReference>
<dbReference type="SMART" id="SM00744">
    <property type="entry name" value="RINGv"/>
    <property type="match status" value="1"/>
</dbReference>
<keyword evidence="5" id="KW-0862">Zinc</keyword>
<evidence type="ECO:0000256" key="2">
    <source>
        <dbReference type="ARBA" id="ARBA00012483"/>
    </source>
</evidence>
<evidence type="ECO:0000256" key="3">
    <source>
        <dbReference type="ARBA" id="ARBA00022723"/>
    </source>
</evidence>
<evidence type="ECO:0000256" key="6">
    <source>
        <dbReference type="PROSITE-ProRule" id="PRU00175"/>
    </source>
</evidence>
<accession>A0ABR2RFS8</accession>
<evidence type="ECO:0000256" key="7">
    <source>
        <dbReference type="SAM" id="MobiDB-lite"/>
    </source>
</evidence>
<gene>
    <name evidence="9" type="ORF">V6N11_044450</name>
</gene>
<comment type="catalytic activity">
    <reaction evidence="1">
        <text>S-ubiquitinyl-[E2 ubiquitin-conjugating enzyme]-L-cysteine + [acceptor protein]-L-lysine = [E2 ubiquitin-conjugating enzyme]-L-cysteine + N(6)-ubiquitinyl-[acceptor protein]-L-lysine.</text>
        <dbReference type="EC" id="2.3.2.27"/>
    </reaction>
</comment>
<sequence length="121" mass="12867">MADTRSVAQDTPRIDGRVSNNRGSVPASEASIEAMRRVKVEGGGDCSICLEEFKEDEEGSEMPCEHVFHSGCVEKWLRVNGSCPVCRFPMPAEEGGSGLGSGEIERNAFKSVKLGSECGGG</sequence>
<keyword evidence="3" id="KW-0479">Metal-binding</keyword>
<dbReference type="EC" id="2.3.2.27" evidence="2"/>